<gene>
    <name evidence="1" type="ORF">CEV33_1201</name>
</gene>
<evidence type="ECO:0000313" key="1">
    <source>
        <dbReference type="EMBL" id="OYR12417.1"/>
    </source>
</evidence>
<keyword evidence="2" id="KW-1185">Reference proteome</keyword>
<dbReference type="OrthoDB" id="9803878at2"/>
<dbReference type="Proteomes" id="UP000216478">
    <property type="component" value="Unassembled WGS sequence"/>
</dbReference>
<accession>A0A256FC14</accession>
<dbReference type="RefSeq" id="WP_094540629.1">
    <property type="nucleotide sequence ID" value="NZ_JBHEER010000005.1"/>
</dbReference>
<name>A0A256FC14_9HYPH</name>
<comment type="caution">
    <text evidence="1">The sequence shown here is derived from an EMBL/GenBank/DDBJ whole genome shotgun (WGS) entry which is preliminary data.</text>
</comment>
<evidence type="ECO:0008006" key="3">
    <source>
        <dbReference type="Google" id="ProtNLM"/>
    </source>
</evidence>
<dbReference type="EMBL" id="NNRL01000159">
    <property type="protein sequence ID" value="OYR12417.1"/>
    <property type="molecule type" value="Genomic_DNA"/>
</dbReference>
<sequence length="61" mass="6595">MAVVDHQDRQSDGEAVLIVMTSGRSVAAGVVDLGIDKSTLDRWRRLFEAAIPSHDLAAFSL</sequence>
<dbReference type="AlphaFoldDB" id="A0A256FC14"/>
<proteinExistence type="predicted"/>
<protein>
    <recommendedName>
        <fullName evidence="3">Transposase</fullName>
    </recommendedName>
</protein>
<organism evidence="1 2">
    <name type="scientific">Brucella grignonensis</name>
    <dbReference type="NCBI Taxonomy" id="94627"/>
    <lineage>
        <taxon>Bacteria</taxon>
        <taxon>Pseudomonadati</taxon>
        <taxon>Pseudomonadota</taxon>
        <taxon>Alphaproteobacteria</taxon>
        <taxon>Hyphomicrobiales</taxon>
        <taxon>Brucellaceae</taxon>
        <taxon>Brucella/Ochrobactrum group</taxon>
        <taxon>Brucella</taxon>
    </lineage>
</organism>
<reference evidence="1 2" key="1">
    <citation type="submission" date="2017-07" db="EMBL/GenBank/DDBJ databases">
        <title>Phylogenetic study on the rhizospheric bacterium Ochrobactrum sp. A44.</title>
        <authorList>
            <person name="Krzyzanowska D.M."/>
            <person name="Ossowicki A."/>
            <person name="Rajewska M."/>
            <person name="Maciag T."/>
            <person name="Kaczynski Z."/>
            <person name="Czerwicka M."/>
            <person name="Jafra S."/>
        </authorList>
    </citation>
    <scope>NUCLEOTIDE SEQUENCE [LARGE SCALE GENOMIC DNA]</scope>
    <source>
        <strain evidence="1 2">OgA9a</strain>
    </source>
</reference>
<evidence type="ECO:0000313" key="2">
    <source>
        <dbReference type="Proteomes" id="UP000216478"/>
    </source>
</evidence>